<dbReference type="PROSITE" id="PS50157">
    <property type="entry name" value="ZINC_FINGER_C2H2_2"/>
    <property type="match status" value="3"/>
</dbReference>
<keyword evidence="8" id="KW-1185">Reference proteome</keyword>
<organism evidence="7 8">
    <name type="scientific">Cardiocondyla obscurior</name>
    <dbReference type="NCBI Taxonomy" id="286306"/>
    <lineage>
        <taxon>Eukaryota</taxon>
        <taxon>Metazoa</taxon>
        <taxon>Ecdysozoa</taxon>
        <taxon>Arthropoda</taxon>
        <taxon>Hexapoda</taxon>
        <taxon>Insecta</taxon>
        <taxon>Pterygota</taxon>
        <taxon>Neoptera</taxon>
        <taxon>Endopterygota</taxon>
        <taxon>Hymenoptera</taxon>
        <taxon>Apocrita</taxon>
        <taxon>Aculeata</taxon>
        <taxon>Formicoidea</taxon>
        <taxon>Formicidae</taxon>
        <taxon>Myrmicinae</taxon>
        <taxon>Cardiocondyla</taxon>
    </lineage>
</organism>
<feature type="compositionally biased region" description="Acidic residues" evidence="5">
    <location>
        <begin position="370"/>
        <end position="382"/>
    </location>
</feature>
<evidence type="ECO:0000313" key="7">
    <source>
        <dbReference type="EMBL" id="KAL0126827.1"/>
    </source>
</evidence>
<feature type="region of interest" description="Disordered" evidence="5">
    <location>
        <begin position="124"/>
        <end position="150"/>
    </location>
</feature>
<dbReference type="PANTHER" id="PTHR23235:SF60">
    <property type="entry name" value="STRIPE, ISOFORM D"/>
    <property type="match status" value="1"/>
</dbReference>
<dbReference type="GO" id="GO:0000978">
    <property type="term" value="F:RNA polymerase II cis-regulatory region sequence-specific DNA binding"/>
    <property type="evidence" value="ECO:0007669"/>
    <property type="project" value="TreeGrafter"/>
</dbReference>
<feature type="compositionally biased region" description="Basic residues" evidence="5">
    <location>
        <begin position="741"/>
        <end position="751"/>
    </location>
</feature>
<dbReference type="InterPro" id="IPR013087">
    <property type="entry name" value="Znf_C2H2_type"/>
</dbReference>
<feature type="compositionally biased region" description="Low complexity" evidence="5">
    <location>
        <begin position="590"/>
        <end position="609"/>
    </location>
</feature>
<evidence type="ECO:0000256" key="2">
    <source>
        <dbReference type="ARBA" id="ARBA00022771"/>
    </source>
</evidence>
<feature type="compositionally biased region" description="Basic residues" evidence="5">
    <location>
        <begin position="126"/>
        <end position="136"/>
    </location>
</feature>
<feature type="region of interest" description="Disordered" evidence="5">
    <location>
        <begin position="526"/>
        <end position="620"/>
    </location>
</feature>
<feature type="domain" description="C2H2-type" evidence="6">
    <location>
        <begin position="696"/>
        <end position="723"/>
    </location>
</feature>
<evidence type="ECO:0000259" key="6">
    <source>
        <dbReference type="PROSITE" id="PS50157"/>
    </source>
</evidence>
<dbReference type="PROSITE" id="PS00028">
    <property type="entry name" value="ZINC_FINGER_C2H2_1"/>
    <property type="match status" value="3"/>
</dbReference>
<dbReference type="SMART" id="SM00355">
    <property type="entry name" value="ZnF_C2H2"/>
    <property type="match status" value="3"/>
</dbReference>
<feature type="compositionally biased region" description="Polar residues" evidence="5">
    <location>
        <begin position="610"/>
        <end position="620"/>
    </location>
</feature>
<evidence type="ECO:0000256" key="4">
    <source>
        <dbReference type="PROSITE-ProRule" id="PRU00042"/>
    </source>
</evidence>
<dbReference type="GO" id="GO:0000981">
    <property type="term" value="F:DNA-binding transcription factor activity, RNA polymerase II-specific"/>
    <property type="evidence" value="ECO:0007669"/>
    <property type="project" value="TreeGrafter"/>
</dbReference>
<proteinExistence type="predicted"/>
<feature type="region of interest" description="Disordered" evidence="5">
    <location>
        <begin position="737"/>
        <end position="774"/>
    </location>
</feature>
<evidence type="ECO:0000256" key="1">
    <source>
        <dbReference type="ARBA" id="ARBA00022723"/>
    </source>
</evidence>
<feature type="region of interest" description="Disordered" evidence="5">
    <location>
        <begin position="79"/>
        <end position="106"/>
    </location>
</feature>
<dbReference type="PANTHER" id="PTHR23235">
    <property type="entry name" value="KRUEPPEL-LIKE TRANSCRIPTION FACTOR"/>
    <property type="match status" value="1"/>
</dbReference>
<dbReference type="GO" id="GO:0008270">
    <property type="term" value="F:zinc ion binding"/>
    <property type="evidence" value="ECO:0007669"/>
    <property type="project" value="UniProtKB-KW"/>
</dbReference>
<feature type="compositionally biased region" description="Low complexity" evidence="5">
    <location>
        <begin position="541"/>
        <end position="551"/>
    </location>
</feature>
<feature type="region of interest" description="Disordered" evidence="5">
    <location>
        <begin position="472"/>
        <end position="498"/>
    </location>
</feature>
<name>A0AAW2GHY8_9HYME</name>
<gene>
    <name evidence="7" type="ORF">PUN28_005298</name>
</gene>
<sequence>MLALAMRREHTTGRSNYEPANPLAGFEHLQHNNGNPFAVVPAAAAATAVEGRPRDARPEAAEGELQEFVDIAQVQQLLQQQQQQQQHHHHHHHQQQQQPQPQQTTATAASCVWGAVYPPPPPALGYHHHHHHHHHVPPPSGEDTQCGTEDSAVAQGGDQLQRMTMDGVEVVGSQPHAATSPFLLSSPPLGHHHHHHHATFNLPVQLSFDACLPYNAATSSGSVTCGVGGTPATCTNSPSTNCGKNSTLSLPSSVPLHMQLQISSTATSEQNHGRHHPHQRLDDHHQHQLHAGAPSPSTEVADGKRHRQLDDDDKSCIRNCRSDIQDVSDKDKPGDLNTPVTTSSDLPSFFGPSALVEPPPISGSLASEDLSLEEATAEDDENGASAGRDHRHHHHQDARNTVTSNAPPSNSPPSRHHQTQDEADRCNTLQSGVILYSPHSTSAVPATSVNICNVPTLTYRGVFTTTCTQSSPLSNLQGDQQQQPQQPTGQELWAPLPSPTLSLASQSFLHPSLHPSAYSGETVELLQVDSKPPPPPGYHDTATTTPTTWLTGHEDAYDPGLLSHHHSHAHHQETTLKQEPTGTGYTSNVQQPQQTQAQAQQQQAQPPATCGSTGVQLAEYNPSTSKGHEILSQVYQQSALPLRLVPVKPRKYPNRPSKTPVHERPYACPVDGCDRRFSRSDELTRHIRIHTGQKPFQCRICMRSFSRSDHLTTHVRTHTGEKPFCCDQCGRKFARSDEKKRHAKVHLKQRLKRETSHANPRSHHQSHASSPCNQ</sequence>
<keyword evidence="3" id="KW-0862">Zinc</keyword>
<feature type="compositionally biased region" description="Low complexity" evidence="5">
    <location>
        <begin position="477"/>
        <end position="490"/>
    </location>
</feature>
<evidence type="ECO:0000313" key="8">
    <source>
        <dbReference type="Proteomes" id="UP001430953"/>
    </source>
</evidence>
<dbReference type="SUPFAM" id="SSF57667">
    <property type="entry name" value="beta-beta-alpha zinc fingers"/>
    <property type="match status" value="2"/>
</dbReference>
<dbReference type="EMBL" id="JADYXP020000004">
    <property type="protein sequence ID" value="KAL0126827.1"/>
    <property type="molecule type" value="Genomic_DNA"/>
</dbReference>
<evidence type="ECO:0000256" key="3">
    <source>
        <dbReference type="ARBA" id="ARBA00022833"/>
    </source>
</evidence>
<reference evidence="7 8" key="1">
    <citation type="submission" date="2023-03" db="EMBL/GenBank/DDBJ databases">
        <title>High recombination rates correlate with genetic variation in Cardiocondyla obscurior ants.</title>
        <authorList>
            <person name="Errbii M."/>
        </authorList>
    </citation>
    <scope>NUCLEOTIDE SEQUENCE [LARGE SCALE GENOMIC DNA]</scope>
    <source>
        <strain evidence="7">Alpha-2009</strain>
        <tissue evidence="7">Whole body</tissue>
    </source>
</reference>
<accession>A0AAW2GHY8</accession>
<feature type="region of interest" description="Disordered" evidence="5">
    <location>
        <begin position="1"/>
        <end position="29"/>
    </location>
</feature>
<keyword evidence="1" id="KW-0479">Metal-binding</keyword>
<keyword evidence="2 4" id="KW-0863">Zinc-finger</keyword>
<feature type="compositionally biased region" description="Basic and acidic residues" evidence="5">
    <location>
        <begin position="314"/>
        <end position="334"/>
    </location>
</feature>
<dbReference type="InterPro" id="IPR036236">
    <property type="entry name" value="Znf_C2H2_sf"/>
</dbReference>
<feature type="compositionally biased region" description="Polar residues" evidence="5">
    <location>
        <begin position="577"/>
        <end position="589"/>
    </location>
</feature>
<dbReference type="FunFam" id="3.30.160.60:FF:000515">
    <property type="entry name" value="early growth response protein 4"/>
    <property type="match status" value="1"/>
</dbReference>
<feature type="domain" description="C2H2-type" evidence="6">
    <location>
        <begin position="724"/>
        <end position="751"/>
    </location>
</feature>
<dbReference type="AlphaFoldDB" id="A0AAW2GHY8"/>
<feature type="region of interest" description="Disordered" evidence="5">
    <location>
        <begin position="264"/>
        <end position="423"/>
    </location>
</feature>
<feature type="domain" description="C2H2-type" evidence="6">
    <location>
        <begin position="666"/>
        <end position="695"/>
    </location>
</feature>
<protein>
    <recommendedName>
        <fullName evidence="6">C2H2-type domain-containing protein</fullName>
    </recommendedName>
</protein>
<dbReference type="Pfam" id="PF00096">
    <property type="entry name" value="zf-C2H2"/>
    <property type="match status" value="2"/>
</dbReference>
<dbReference type="Proteomes" id="UP001430953">
    <property type="component" value="Unassembled WGS sequence"/>
</dbReference>
<comment type="caution">
    <text evidence="7">The sequence shown here is derived from an EMBL/GenBank/DDBJ whole genome shotgun (WGS) entry which is preliminary data.</text>
</comment>
<evidence type="ECO:0000256" key="5">
    <source>
        <dbReference type="SAM" id="MobiDB-lite"/>
    </source>
</evidence>
<feature type="compositionally biased region" description="Basic and acidic residues" evidence="5">
    <location>
        <begin position="1"/>
        <end position="12"/>
    </location>
</feature>
<dbReference type="Gene3D" id="3.30.160.60">
    <property type="entry name" value="Classic Zinc Finger"/>
    <property type="match status" value="3"/>
</dbReference>